<name>A0A9W6QU73_9PSEU</name>
<keyword evidence="1" id="KW-0732">Signal</keyword>
<dbReference type="EMBL" id="BSSD01000011">
    <property type="protein sequence ID" value="GLW94885.1"/>
    <property type="molecule type" value="Genomic_DNA"/>
</dbReference>
<reference evidence="2" key="1">
    <citation type="submission" date="2023-02" db="EMBL/GenBank/DDBJ databases">
        <title>Actinokineospora globicatena NBRC 15670.</title>
        <authorList>
            <person name="Ichikawa N."/>
            <person name="Sato H."/>
            <person name="Tonouchi N."/>
        </authorList>
    </citation>
    <scope>NUCLEOTIDE SEQUENCE</scope>
    <source>
        <strain evidence="2">NBRC 15670</strain>
    </source>
</reference>
<gene>
    <name evidence="2" type="ORF">Aglo03_57010</name>
</gene>
<dbReference type="AlphaFoldDB" id="A0A9W6QU73"/>
<evidence type="ECO:0000256" key="1">
    <source>
        <dbReference type="SAM" id="SignalP"/>
    </source>
</evidence>
<keyword evidence="3" id="KW-1185">Reference proteome</keyword>
<accession>A0A9W6QU73</accession>
<dbReference type="Proteomes" id="UP001165042">
    <property type="component" value="Unassembled WGS sequence"/>
</dbReference>
<evidence type="ECO:0000313" key="2">
    <source>
        <dbReference type="EMBL" id="GLW94885.1"/>
    </source>
</evidence>
<evidence type="ECO:0000313" key="3">
    <source>
        <dbReference type="Proteomes" id="UP001165042"/>
    </source>
</evidence>
<dbReference type="RefSeq" id="WP_285612811.1">
    <property type="nucleotide sequence ID" value="NZ_BSSD01000011.1"/>
</dbReference>
<organism evidence="2 3">
    <name type="scientific">Actinokineospora globicatena</name>
    <dbReference type="NCBI Taxonomy" id="103729"/>
    <lineage>
        <taxon>Bacteria</taxon>
        <taxon>Bacillati</taxon>
        <taxon>Actinomycetota</taxon>
        <taxon>Actinomycetes</taxon>
        <taxon>Pseudonocardiales</taxon>
        <taxon>Pseudonocardiaceae</taxon>
        <taxon>Actinokineospora</taxon>
    </lineage>
</organism>
<feature type="signal peptide" evidence="1">
    <location>
        <begin position="1"/>
        <end position="23"/>
    </location>
</feature>
<proteinExistence type="predicted"/>
<evidence type="ECO:0008006" key="4">
    <source>
        <dbReference type="Google" id="ProtNLM"/>
    </source>
</evidence>
<protein>
    <recommendedName>
        <fullName evidence="4">Streptomyces killer toxin-like beta/gamma crystallin domain-containing protein</fullName>
    </recommendedName>
</protein>
<sequence length="114" mass="11459">MRKAVIAVALAAAALASATPAAADVLVIQGTCGDKFSPTVPGGAAAWTVTCAGGNVRAQGWVKDTRADVKGAEVYGTWGDGSSFGIVRAGGNGVTKTFDKGHSGSTVYLYLRVI</sequence>
<feature type="chain" id="PRO_5040793801" description="Streptomyces killer toxin-like beta/gamma crystallin domain-containing protein" evidence="1">
    <location>
        <begin position="24"/>
        <end position="114"/>
    </location>
</feature>
<comment type="caution">
    <text evidence="2">The sequence shown here is derived from an EMBL/GenBank/DDBJ whole genome shotgun (WGS) entry which is preliminary data.</text>
</comment>